<dbReference type="EMBL" id="CP013695">
    <property type="protein sequence ID" value="ALU30754.1"/>
    <property type="molecule type" value="Genomic_DNA"/>
</dbReference>
<protein>
    <submittedName>
        <fullName evidence="3">Uncharacterized protein</fullName>
    </submittedName>
</protein>
<gene>
    <name evidence="2" type="ORF">ATY89_09035</name>
    <name evidence="3" type="ORF">ATZ20_00445</name>
</gene>
<feature type="transmembrane region" description="Helical" evidence="1">
    <location>
        <begin position="188"/>
        <end position="205"/>
    </location>
</feature>
<keyword evidence="1" id="KW-1133">Transmembrane helix</keyword>
<feature type="transmembrane region" description="Helical" evidence="1">
    <location>
        <begin position="6"/>
        <end position="30"/>
    </location>
</feature>
<sequence length="207" mass="22533">MDFSVLLASLGISILELSEASAVAVIFQGIYKNSKPFLYAIAGILIVLVPVFTLGQYIVLLPINYVLLVAAVILAYFGYKLLRSARRSFKGSKKKHEEKEEGIMTVFVVSATEALEAGLVILALIPQSFSSALLGTGIAVIIVIALTIALRSQIMKIRVPHLKFVLSALLFGLATLFVAEALVDIDEVFLPLFFVIYLGVNYLVIKL</sequence>
<organism evidence="3 4">
    <name type="scientific">Sulfolobus acidocaldarius</name>
    <dbReference type="NCBI Taxonomy" id="2285"/>
    <lineage>
        <taxon>Archaea</taxon>
        <taxon>Thermoproteota</taxon>
        <taxon>Thermoprotei</taxon>
        <taxon>Sulfolobales</taxon>
        <taxon>Sulfolobaceae</taxon>
        <taxon>Sulfolobus</taxon>
    </lineage>
</organism>
<evidence type="ECO:0000313" key="5">
    <source>
        <dbReference type="Proteomes" id="UP000065473"/>
    </source>
</evidence>
<name>A0A0U2WX77_9CREN</name>
<evidence type="ECO:0000313" key="3">
    <source>
        <dbReference type="EMBL" id="ALU30754.1"/>
    </source>
</evidence>
<keyword evidence="1" id="KW-0812">Transmembrane</keyword>
<dbReference type="GeneID" id="14552313"/>
<accession>A0A0U2WX77</accession>
<evidence type="ECO:0000256" key="1">
    <source>
        <dbReference type="SAM" id="Phobius"/>
    </source>
</evidence>
<proteinExistence type="predicted"/>
<dbReference type="EMBL" id="CP013694">
    <property type="protein sequence ID" value="ALU30064.1"/>
    <property type="molecule type" value="Genomic_DNA"/>
</dbReference>
<evidence type="ECO:0000313" key="4">
    <source>
        <dbReference type="Proteomes" id="UP000060043"/>
    </source>
</evidence>
<dbReference type="Pfam" id="PF16955">
    <property type="entry name" value="OFeT_1"/>
    <property type="match status" value="1"/>
</dbReference>
<feature type="transmembrane region" description="Helical" evidence="1">
    <location>
        <begin position="131"/>
        <end position="150"/>
    </location>
</feature>
<evidence type="ECO:0000313" key="2">
    <source>
        <dbReference type="EMBL" id="ALU30064.1"/>
    </source>
</evidence>
<dbReference type="AlphaFoldDB" id="A0A0U2WX77"/>
<dbReference type="OMA" id="YLPLDYV"/>
<feature type="transmembrane region" description="Helical" evidence="1">
    <location>
        <begin position="37"/>
        <end position="59"/>
    </location>
</feature>
<dbReference type="Proteomes" id="UP000060043">
    <property type="component" value="Chromosome"/>
</dbReference>
<dbReference type="RefSeq" id="WP_011278625.1">
    <property type="nucleotide sequence ID" value="NZ_BHWZ01000004.1"/>
</dbReference>
<dbReference type="OrthoDB" id="27450at2157"/>
<feature type="transmembrane region" description="Helical" evidence="1">
    <location>
        <begin position="65"/>
        <end position="82"/>
    </location>
</feature>
<dbReference type="InterPro" id="IPR031594">
    <property type="entry name" value="OFeT_1"/>
</dbReference>
<reference evidence="4 5" key="1">
    <citation type="submission" date="2015-12" db="EMBL/GenBank/DDBJ databases">
        <title>A stable core within a dynamic pangenome in Sulfolobus acidocaldarius.</title>
        <authorList>
            <person name="Anderson R."/>
            <person name="Kouris A."/>
            <person name="Seward C."/>
            <person name="Campbell K."/>
            <person name="Whitaker R."/>
        </authorList>
    </citation>
    <scope>NUCLEOTIDE SEQUENCE [LARGE SCALE GENOMIC DNA]</scope>
    <source>
        <strain evidence="2 5">GG12-C01-09</strain>
        <strain evidence="3 4">NG05B_CO5_07</strain>
    </source>
</reference>
<feature type="transmembrane region" description="Helical" evidence="1">
    <location>
        <begin position="162"/>
        <end position="182"/>
    </location>
</feature>
<feature type="transmembrane region" description="Helical" evidence="1">
    <location>
        <begin position="103"/>
        <end position="125"/>
    </location>
</feature>
<keyword evidence="1" id="KW-0472">Membrane</keyword>
<dbReference type="PaxDb" id="1435377-SUSAZ_08710"/>
<dbReference type="Proteomes" id="UP000065473">
    <property type="component" value="Chromosome"/>
</dbReference>